<accession>A0AAW9RW78</accession>
<keyword evidence="8" id="KW-0718">Serine biosynthesis</keyword>
<feature type="chain" id="PRO_5043544374" description="phosphoserine phosphatase" evidence="11">
    <location>
        <begin position="27"/>
        <end position="332"/>
    </location>
</feature>
<keyword evidence="5" id="KW-0479">Metal-binding</keyword>
<keyword evidence="4" id="KW-0028">Amino-acid biosynthesis</keyword>
<dbReference type="GO" id="GO:0036424">
    <property type="term" value="F:L-phosphoserine phosphatase activity"/>
    <property type="evidence" value="ECO:0007669"/>
    <property type="project" value="TreeGrafter"/>
</dbReference>
<comment type="catalytic activity">
    <reaction evidence="9">
        <text>O-phospho-L-serine + H2O = L-serine + phosphate</text>
        <dbReference type="Rhea" id="RHEA:21208"/>
        <dbReference type="ChEBI" id="CHEBI:15377"/>
        <dbReference type="ChEBI" id="CHEBI:33384"/>
        <dbReference type="ChEBI" id="CHEBI:43474"/>
        <dbReference type="ChEBI" id="CHEBI:57524"/>
        <dbReference type="EC" id="3.1.3.3"/>
    </reaction>
</comment>
<dbReference type="InterPro" id="IPR036412">
    <property type="entry name" value="HAD-like_sf"/>
</dbReference>
<evidence type="ECO:0000256" key="5">
    <source>
        <dbReference type="ARBA" id="ARBA00022723"/>
    </source>
</evidence>
<gene>
    <name evidence="12" type="ORF">V3328_23940</name>
</gene>
<evidence type="ECO:0000256" key="1">
    <source>
        <dbReference type="ARBA" id="ARBA00001946"/>
    </source>
</evidence>
<feature type="signal peptide" evidence="11">
    <location>
        <begin position="1"/>
        <end position="26"/>
    </location>
</feature>
<evidence type="ECO:0000313" key="13">
    <source>
        <dbReference type="Proteomes" id="UP001378188"/>
    </source>
</evidence>
<evidence type="ECO:0000256" key="7">
    <source>
        <dbReference type="ARBA" id="ARBA00022842"/>
    </source>
</evidence>
<evidence type="ECO:0000256" key="4">
    <source>
        <dbReference type="ARBA" id="ARBA00022605"/>
    </source>
</evidence>
<evidence type="ECO:0000256" key="8">
    <source>
        <dbReference type="ARBA" id="ARBA00023299"/>
    </source>
</evidence>
<dbReference type="PANTHER" id="PTHR43344">
    <property type="entry name" value="PHOSPHOSERINE PHOSPHATASE"/>
    <property type="match status" value="1"/>
</dbReference>
<evidence type="ECO:0000313" key="12">
    <source>
        <dbReference type="EMBL" id="MEJ8574552.1"/>
    </source>
</evidence>
<reference evidence="12 13" key="1">
    <citation type="submission" date="2024-02" db="EMBL/GenBank/DDBJ databases">
        <title>Genome analysis and characterization of Microbaculum marinisediminis sp. nov., isolated from marine sediment.</title>
        <authorList>
            <person name="Du Z.-J."/>
            <person name="Ye Y.-Q."/>
            <person name="Zhang Z.-R."/>
            <person name="Yuan S.-M."/>
            <person name="Zhang X.-Y."/>
        </authorList>
    </citation>
    <scope>NUCLEOTIDE SEQUENCE [LARGE SCALE GENOMIC DNA]</scope>
    <source>
        <strain evidence="12 13">SDUM1044001</strain>
    </source>
</reference>
<name>A0AAW9RW78_9HYPH</name>
<dbReference type="EMBL" id="JAZHOF010000012">
    <property type="protein sequence ID" value="MEJ8574552.1"/>
    <property type="molecule type" value="Genomic_DNA"/>
</dbReference>
<dbReference type="Pfam" id="PF12710">
    <property type="entry name" value="HAD"/>
    <property type="match status" value="1"/>
</dbReference>
<organism evidence="12 13">
    <name type="scientific">Microbaculum marinum</name>
    <dbReference type="NCBI Taxonomy" id="1764581"/>
    <lineage>
        <taxon>Bacteria</taxon>
        <taxon>Pseudomonadati</taxon>
        <taxon>Pseudomonadota</taxon>
        <taxon>Alphaproteobacteria</taxon>
        <taxon>Hyphomicrobiales</taxon>
        <taxon>Tepidamorphaceae</taxon>
        <taxon>Microbaculum</taxon>
    </lineage>
</organism>
<evidence type="ECO:0000256" key="6">
    <source>
        <dbReference type="ARBA" id="ARBA00022801"/>
    </source>
</evidence>
<comment type="caution">
    <text evidence="12">The sequence shown here is derived from an EMBL/GenBank/DDBJ whole genome shotgun (WGS) entry which is preliminary data.</text>
</comment>
<evidence type="ECO:0000256" key="11">
    <source>
        <dbReference type="SAM" id="SignalP"/>
    </source>
</evidence>
<proteinExistence type="predicted"/>
<keyword evidence="11" id="KW-0732">Signal</keyword>
<dbReference type="InterPro" id="IPR050582">
    <property type="entry name" value="HAD-like_SerB"/>
</dbReference>
<evidence type="ECO:0000256" key="2">
    <source>
        <dbReference type="ARBA" id="ARBA00005135"/>
    </source>
</evidence>
<dbReference type="PANTHER" id="PTHR43344:SF2">
    <property type="entry name" value="PHOSPHOSERINE PHOSPHATASE"/>
    <property type="match status" value="1"/>
</dbReference>
<dbReference type="Proteomes" id="UP001378188">
    <property type="component" value="Unassembled WGS sequence"/>
</dbReference>
<evidence type="ECO:0000256" key="10">
    <source>
        <dbReference type="ARBA" id="ARBA00048523"/>
    </source>
</evidence>
<evidence type="ECO:0000256" key="3">
    <source>
        <dbReference type="ARBA" id="ARBA00012640"/>
    </source>
</evidence>
<dbReference type="GO" id="GO:0005737">
    <property type="term" value="C:cytoplasm"/>
    <property type="evidence" value="ECO:0007669"/>
    <property type="project" value="TreeGrafter"/>
</dbReference>
<keyword evidence="6 12" id="KW-0378">Hydrolase</keyword>
<comment type="cofactor">
    <cofactor evidence="1">
        <name>Mg(2+)</name>
        <dbReference type="ChEBI" id="CHEBI:18420"/>
    </cofactor>
</comment>
<evidence type="ECO:0000256" key="9">
    <source>
        <dbReference type="ARBA" id="ARBA00048138"/>
    </source>
</evidence>
<dbReference type="Gene3D" id="3.40.50.1000">
    <property type="entry name" value="HAD superfamily/HAD-like"/>
    <property type="match status" value="1"/>
</dbReference>
<keyword evidence="13" id="KW-1185">Reference proteome</keyword>
<dbReference type="RefSeq" id="WP_340332249.1">
    <property type="nucleotide sequence ID" value="NZ_JAZHOF010000012.1"/>
</dbReference>
<dbReference type="SUPFAM" id="SSF56784">
    <property type="entry name" value="HAD-like"/>
    <property type="match status" value="1"/>
</dbReference>
<dbReference type="EC" id="3.1.3.3" evidence="3"/>
<sequence>MRASALVSSIVAGAFCGLAWLPLALAQTDPLPSWNEGPARQAIVDFVAAVATEGGPDYVAPGDRIATFDNDGTLWSEQPVYVQLAFALDRVRALAADHPEWKDAEPFRSVLAGDLNAVVASGKKGLAEIMAATHAGMSTDAFEQVVADWIATASNPRTGMLYTAMIYQPMLELIDYLKANEFEVFIVSGGGIEFMRAWTERTYGIPPQNVVGSSIRLEYVETDTGPVIMRLAELNFIDDGPGKPVGIQSHIGKRPIAAFGNSDGDFQMLEWTTSGSGRRLGMIVHHDDAEREVAYDRDSPVGRLDKAMDAAPAEGWLLISMKDDWKTVFPGR</sequence>
<keyword evidence="7" id="KW-0460">Magnesium</keyword>
<comment type="catalytic activity">
    <reaction evidence="10">
        <text>O-phospho-D-serine + H2O = D-serine + phosphate</text>
        <dbReference type="Rhea" id="RHEA:24873"/>
        <dbReference type="ChEBI" id="CHEBI:15377"/>
        <dbReference type="ChEBI" id="CHEBI:35247"/>
        <dbReference type="ChEBI" id="CHEBI:43474"/>
        <dbReference type="ChEBI" id="CHEBI:58680"/>
        <dbReference type="EC" id="3.1.3.3"/>
    </reaction>
</comment>
<dbReference type="GO" id="GO:0006564">
    <property type="term" value="P:L-serine biosynthetic process"/>
    <property type="evidence" value="ECO:0007669"/>
    <property type="project" value="UniProtKB-KW"/>
</dbReference>
<dbReference type="AlphaFoldDB" id="A0AAW9RW78"/>
<dbReference type="InterPro" id="IPR023214">
    <property type="entry name" value="HAD_sf"/>
</dbReference>
<dbReference type="GO" id="GO:0000287">
    <property type="term" value="F:magnesium ion binding"/>
    <property type="evidence" value="ECO:0007669"/>
    <property type="project" value="TreeGrafter"/>
</dbReference>
<protein>
    <recommendedName>
        <fullName evidence="3">phosphoserine phosphatase</fullName>
        <ecNumber evidence="3">3.1.3.3</ecNumber>
    </recommendedName>
</protein>
<comment type="pathway">
    <text evidence="2">Amino-acid biosynthesis; L-serine biosynthesis; L-serine from 3-phospho-D-glycerate: step 3/3.</text>
</comment>